<gene>
    <name evidence="1" type="ORF">OWV82_021986</name>
</gene>
<accession>A0ACC1X1E6</accession>
<evidence type="ECO:0000313" key="1">
    <source>
        <dbReference type="EMBL" id="KAJ4705172.1"/>
    </source>
</evidence>
<name>A0ACC1X1E6_MELAZ</name>
<evidence type="ECO:0000313" key="2">
    <source>
        <dbReference type="Proteomes" id="UP001164539"/>
    </source>
</evidence>
<proteinExistence type="predicted"/>
<keyword evidence="2" id="KW-1185">Reference proteome</keyword>
<protein>
    <submittedName>
        <fullName evidence="1">BZIP transcription factor family protein</fullName>
    </submittedName>
</protein>
<dbReference type="EMBL" id="CM051405">
    <property type="protein sequence ID" value="KAJ4705172.1"/>
    <property type="molecule type" value="Genomic_DNA"/>
</dbReference>
<organism evidence="1 2">
    <name type="scientific">Melia azedarach</name>
    <name type="common">Chinaberry tree</name>
    <dbReference type="NCBI Taxonomy" id="155640"/>
    <lineage>
        <taxon>Eukaryota</taxon>
        <taxon>Viridiplantae</taxon>
        <taxon>Streptophyta</taxon>
        <taxon>Embryophyta</taxon>
        <taxon>Tracheophyta</taxon>
        <taxon>Spermatophyta</taxon>
        <taxon>Magnoliopsida</taxon>
        <taxon>eudicotyledons</taxon>
        <taxon>Gunneridae</taxon>
        <taxon>Pentapetalae</taxon>
        <taxon>rosids</taxon>
        <taxon>malvids</taxon>
        <taxon>Sapindales</taxon>
        <taxon>Meliaceae</taxon>
        <taxon>Melia</taxon>
    </lineage>
</organism>
<comment type="caution">
    <text evidence="1">The sequence shown here is derived from an EMBL/GenBank/DDBJ whole genome shotgun (WGS) entry which is preliminary data.</text>
</comment>
<sequence>MDLEGCSVSCSSSSLPTSAAEIAEDRMVEMELEAAEALADLAHLATRENGGAAETATNWGGKGKRVRKRVKTESPAGQSGSDLDPVDPLPLSSGPVDEQTVTDQQQNQTVWSNVIIKPVKAEEDAESLKSSSVCTTRYISLGGGRSRQNLTEAEKEERRIRRILANRESARQTIRRRQALCEELTRKASDLTHENESLKKEKELAFKQYQSLETINKLLKAQVAKAMKAEVGETQEEIKSAHGDMSTSTHCPLLFYNHHPFSPLGWPPIIQSSLQVQSRHGQQNAVMFPPNISSSTSGKLASSQEQENPININATRTPLYLVPYPWFFPLHDSGNGFHAQPSDNLKNKQDDISLHNGYGASSSSKTIADVDNHHFLLPIKVKNESSSLAQTRTSNDLNDILVESSDGGGGQHTGHQPRDVTLSPAPLCSIGGTFIIKHENTLQSGYTNNNAEDVSKKASHFMSALLEKKPVNYPSKKLVDAAAAAEARKRRKELKKLKNLHGRQCRMHC</sequence>
<reference evidence="1 2" key="1">
    <citation type="journal article" date="2023" name="Science">
        <title>Complex scaffold remodeling in plant triterpene biosynthesis.</title>
        <authorList>
            <person name="De La Pena R."/>
            <person name="Hodgson H."/>
            <person name="Liu J.C."/>
            <person name="Stephenson M.J."/>
            <person name="Martin A.C."/>
            <person name="Owen C."/>
            <person name="Harkess A."/>
            <person name="Leebens-Mack J."/>
            <person name="Jimenez L.E."/>
            <person name="Osbourn A."/>
            <person name="Sattely E.S."/>
        </authorList>
    </citation>
    <scope>NUCLEOTIDE SEQUENCE [LARGE SCALE GENOMIC DNA]</scope>
    <source>
        <strain evidence="2">cv. JPN11</strain>
        <tissue evidence="1">Leaf</tissue>
    </source>
</reference>
<dbReference type="Proteomes" id="UP001164539">
    <property type="component" value="Chromosome 12"/>
</dbReference>